<accession>A0A397Q2A9</accession>
<dbReference type="RefSeq" id="WP_119061726.1">
    <property type="nucleotide sequence ID" value="NZ_QXDF01000001.1"/>
</dbReference>
<evidence type="ECO:0000256" key="4">
    <source>
        <dbReference type="ARBA" id="ARBA00022803"/>
    </source>
</evidence>
<proteinExistence type="inferred from homology"/>
<dbReference type="InterPro" id="IPR011990">
    <property type="entry name" value="TPR-like_helical_dom_sf"/>
</dbReference>
<keyword evidence="6" id="KW-1185">Reference proteome</keyword>
<dbReference type="InterPro" id="IPR033891">
    <property type="entry name" value="TTC38"/>
</dbReference>
<keyword evidence="3" id="KW-0677">Repeat</keyword>
<dbReference type="Proteomes" id="UP000266273">
    <property type="component" value="Unassembled WGS sequence"/>
</dbReference>
<dbReference type="PANTHER" id="PTHR16263:SF4">
    <property type="entry name" value="TETRATRICOPEPTIDE REPEAT PROTEIN 38"/>
    <property type="match status" value="1"/>
</dbReference>
<reference evidence="5 6" key="1">
    <citation type="submission" date="2018-08" db="EMBL/GenBank/DDBJ databases">
        <title>Genomic Encyclopedia of Archaeal and Bacterial Type Strains, Phase II (KMG-II): from individual species to whole genera.</title>
        <authorList>
            <person name="Goeker M."/>
        </authorList>
    </citation>
    <scope>NUCLEOTIDE SEQUENCE [LARGE SCALE GENOMIC DNA]</scope>
    <source>
        <strain evidence="5 6">DSM 5002</strain>
    </source>
</reference>
<organism evidence="5 6">
    <name type="scientific">Dichotomicrobium thermohalophilum</name>
    <dbReference type="NCBI Taxonomy" id="933063"/>
    <lineage>
        <taxon>Bacteria</taxon>
        <taxon>Pseudomonadati</taxon>
        <taxon>Pseudomonadota</taxon>
        <taxon>Alphaproteobacteria</taxon>
        <taxon>Hyphomicrobiales</taxon>
        <taxon>Hyphomicrobiaceae</taxon>
        <taxon>Dichotomicrobium</taxon>
    </lineage>
</organism>
<evidence type="ECO:0000313" key="5">
    <source>
        <dbReference type="EMBL" id="RIA55506.1"/>
    </source>
</evidence>
<evidence type="ECO:0000256" key="2">
    <source>
        <dbReference type="ARBA" id="ARBA00019992"/>
    </source>
</evidence>
<comment type="similarity">
    <text evidence="1">Belongs to the TTC38 family.</text>
</comment>
<name>A0A397Q2A9_9HYPH</name>
<dbReference type="EMBL" id="QXDF01000001">
    <property type="protein sequence ID" value="RIA55506.1"/>
    <property type="molecule type" value="Genomic_DNA"/>
</dbReference>
<dbReference type="AlphaFoldDB" id="A0A397Q2A9"/>
<comment type="caution">
    <text evidence="5">The sequence shown here is derived from an EMBL/GenBank/DDBJ whole genome shotgun (WGS) entry which is preliminary data.</text>
</comment>
<dbReference type="CDD" id="cd05804">
    <property type="entry name" value="StaR_like"/>
    <property type="match status" value="1"/>
</dbReference>
<evidence type="ECO:0000313" key="6">
    <source>
        <dbReference type="Proteomes" id="UP000266273"/>
    </source>
</evidence>
<gene>
    <name evidence="5" type="ORF">BXY53_0572</name>
</gene>
<dbReference type="OrthoDB" id="9815900at2"/>
<keyword evidence="4" id="KW-0802">TPR repeat</keyword>
<protein>
    <recommendedName>
        <fullName evidence="2">Tetratricopeptide repeat protein 38</fullName>
    </recommendedName>
</protein>
<evidence type="ECO:0000256" key="1">
    <source>
        <dbReference type="ARBA" id="ARBA00005857"/>
    </source>
</evidence>
<dbReference type="Gene3D" id="1.25.40.10">
    <property type="entry name" value="Tetratricopeptide repeat domain"/>
    <property type="match status" value="1"/>
</dbReference>
<dbReference type="PANTHER" id="PTHR16263">
    <property type="entry name" value="TETRATRICOPEPTIDE REPEAT PROTEIN 38"/>
    <property type="match status" value="1"/>
</dbReference>
<evidence type="ECO:0000256" key="3">
    <source>
        <dbReference type="ARBA" id="ARBA00022737"/>
    </source>
</evidence>
<dbReference type="SUPFAM" id="SSF48452">
    <property type="entry name" value="TPR-like"/>
    <property type="match status" value="1"/>
</dbReference>
<sequence>MSRDDQGGHPVQLESQKALDAWNATVRGFLAHSARTPEYLQTVMQEAPGFALARIAMSFFLLLLGRAELTEEARRNAAEIESLARQGALDARERRYAVALEEWLRGRPSAAAAELEGVHRRWPGDALALKLSHGIRFMLGQRSAMRGALEDALGVYGPDHPLAGFMHGCYAFALEETGAYRSAEGEGRRALDLAPDDAWALHAVTHVYDMTGQSSHGADFVLENRSAWGHCNNFRYHVWWHLALFHLDMGDYDAVLTLYDHRIRADGTDDYRDIANATSLLARLELEGVDVRARWKELADLAERRINDASVVFADLHYMLALTGDKRTGSAQRLIQRLDSSAAAPSGEMDAVAARAGVPVAEGLQAFKNTDYQGAYQLLAKARPHLESIGGSHAQRDVFARITIDAAIRAGAVREARGLIEQRERERGATDRFSRSRAAWIDEARRHPETAV</sequence>